<feature type="transmembrane region" description="Helical" evidence="1">
    <location>
        <begin position="15"/>
        <end position="37"/>
    </location>
</feature>
<name>A0A2T8X2R5_SALET</name>
<reference evidence="4 5" key="1">
    <citation type="submission" date="2018-04" db="EMBL/GenBank/DDBJ databases">
        <title>Serotype diversity and antimicrobial resistance among Salmonella enterica isolated from patients at an equine referral hospital.</title>
        <authorList>
            <person name="Leon I.M."/>
            <person name="Lawhon S.D."/>
            <person name="Norman K.N."/>
            <person name="Threadgill D.S."/>
            <person name="Ohta N."/>
            <person name="Vinasco J."/>
            <person name="Scott H.M."/>
        </authorList>
    </citation>
    <scope>NUCLEOTIDE SEQUENCE [LARGE SCALE GENOMIC DNA]</scope>
    <source>
        <strain evidence="3 4">159</strain>
        <strain evidence="2 5">230</strain>
    </source>
</reference>
<gene>
    <name evidence="3" type="ORF">C4784_27920</name>
    <name evidence="2" type="ORF">C4855_19335</name>
</gene>
<dbReference type="AlphaFoldDB" id="A0A2T8X2R5"/>
<evidence type="ECO:0000313" key="5">
    <source>
        <dbReference type="Proteomes" id="UP000245551"/>
    </source>
</evidence>
<evidence type="ECO:0000313" key="3">
    <source>
        <dbReference type="EMBL" id="PVM62485.1"/>
    </source>
</evidence>
<keyword evidence="1" id="KW-1133">Transmembrane helix</keyword>
<evidence type="ECO:0000313" key="2">
    <source>
        <dbReference type="EMBL" id="PVJ44956.1"/>
    </source>
</evidence>
<sequence length="63" mass="7199">MNIVLYKKPFRERLVMVRALVFMTFSMLFSGQAWLIVDDKHLAKNGKELLSGEKAIGVFPGKK</sequence>
<accession>A0A2T8X2R5</accession>
<dbReference type="EMBL" id="QDOO01000076">
    <property type="protein sequence ID" value="PVM62485.1"/>
    <property type="molecule type" value="Genomic_DNA"/>
</dbReference>
<keyword evidence="1" id="KW-0812">Transmembrane</keyword>
<organism evidence="2 5">
    <name type="scientific">Salmonella enterica subsp. enterica serovar Gaminara</name>
    <dbReference type="NCBI Taxonomy" id="913070"/>
    <lineage>
        <taxon>Bacteria</taxon>
        <taxon>Pseudomonadati</taxon>
        <taxon>Pseudomonadota</taxon>
        <taxon>Gammaproteobacteria</taxon>
        <taxon>Enterobacterales</taxon>
        <taxon>Enterobacteriaceae</taxon>
        <taxon>Salmonella</taxon>
    </lineage>
</organism>
<dbReference type="Proteomes" id="UP000245068">
    <property type="component" value="Unassembled WGS sequence"/>
</dbReference>
<keyword evidence="1" id="KW-0472">Membrane</keyword>
<dbReference type="Proteomes" id="UP000245551">
    <property type="component" value="Unassembled WGS sequence"/>
</dbReference>
<protein>
    <submittedName>
        <fullName evidence="2">Uncharacterized protein</fullName>
    </submittedName>
</protein>
<proteinExistence type="predicted"/>
<dbReference type="EMBL" id="QDLV01000018">
    <property type="protein sequence ID" value="PVJ44956.1"/>
    <property type="molecule type" value="Genomic_DNA"/>
</dbReference>
<dbReference type="RefSeq" id="WP_001656438.1">
    <property type="nucleotide sequence ID" value="NZ_QDLV01000018.1"/>
</dbReference>
<evidence type="ECO:0000256" key="1">
    <source>
        <dbReference type="SAM" id="Phobius"/>
    </source>
</evidence>
<comment type="caution">
    <text evidence="2">The sequence shown here is derived from an EMBL/GenBank/DDBJ whole genome shotgun (WGS) entry which is preliminary data.</text>
</comment>
<evidence type="ECO:0000313" key="4">
    <source>
        <dbReference type="Proteomes" id="UP000245068"/>
    </source>
</evidence>